<dbReference type="Proteomes" id="UP001304895">
    <property type="component" value="Unassembled WGS sequence"/>
</dbReference>
<feature type="region of interest" description="Disordered" evidence="1">
    <location>
        <begin position="70"/>
        <end position="95"/>
    </location>
</feature>
<reference evidence="2" key="1">
    <citation type="journal article" date="2023" name="Mol. Phylogenet. Evol.">
        <title>Genome-scale phylogeny and comparative genomics of the fungal order Sordariales.</title>
        <authorList>
            <person name="Hensen N."/>
            <person name="Bonometti L."/>
            <person name="Westerberg I."/>
            <person name="Brannstrom I.O."/>
            <person name="Guillou S."/>
            <person name="Cros-Aarteil S."/>
            <person name="Calhoun S."/>
            <person name="Haridas S."/>
            <person name="Kuo A."/>
            <person name="Mondo S."/>
            <person name="Pangilinan J."/>
            <person name="Riley R."/>
            <person name="LaButti K."/>
            <person name="Andreopoulos B."/>
            <person name="Lipzen A."/>
            <person name="Chen C."/>
            <person name="Yan M."/>
            <person name="Daum C."/>
            <person name="Ng V."/>
            <person name="Clum A."/>
            <person name="Steindorff A."/>
            <person name="Ohm R.A."/>
            <person name="Martin F."/>
            <person name="Silar P."/>
            <person name="Natvig D.O."/>
            <person name="Lalanne C."/>
            <person name="Gautier V."/>
            <person name="Ament-Velasquez S.L."/>
            <person name="Kruys A."/>
            <person name="Hutchinson M.I."/>
            <person name="Powell A.J."/>
            <person name="Barry K."/>
            <person name="Miller A.N."/>
            <person name="Grigoriev I.V."/>
            <person name="Debuchy R."/>
            <person name="Gladieux P."/>
            <person name="Hiltunen Thoren M."/>
            <person name="Johannesson H."/>
        </authorList>
    </citation>
    <scope>NUCLEOTIDE SEQUENCE</scope>
    <source>
        <strain evidence="2">CBS 123565</strain>
    </source>
</reference>
<feature type="region of interest" description="Disordered" evidence="1">
    <location>
        <begin position="110"/>
        <end position="154"/>
    </location>
</feature>
<gene>
    <name evidence="2" type="ORF">BT67DRAFT_93647</name>
</gene>
<accession>A0AAN6ZBJ5</accession>
<dbReference type="EMBL" id="MU853419">
    <property type="protein sequence ID" value="KAK4132202.1"/>
    <property type="molecule type" value="Genomic_DNA"/>
</dbReference>
<evidence type="ECO:0000313" key="2">
    <source>
        <dbReference type="EMBL" id="KAK4132202.1"/>
    </source>
</evidence>
<protein>
    <submittedName>
        <fullName evidence="2">Uncharacterized protein</fullName>
    </submittedName>
</protein>
<keyword evidence="3" id="KW-1185">Reference proteome</keyword>
<comment type="caution">
    <text evidence="2">The sequence shown here is derived from an EMBL/GenBank/DDBJ whole genome shotgun (WGS) entry which is preliminary data.</text>
</comment>
<evidence type="ECO:0000256" key="1">
    <source>
        <dbReference type="SAM" id="MobiDB-lite"/>
    </source>
</evidence>
<reference evidence="2" key="2">
    <citation type="submission" date="2023-05" db="EMBL/GenBank/DDBJ databases">
        <authorList>
            <consortium name="Lawrence Berkeley National Laboratory"/>
            <person name="Steindorff A."/>
            <person name="Hensen N."/>
            <person name="Bonometti L."/>
            <person name="Westerberg I."/>
            <person name="Brannstrom I.O."/>
            <person name="Guillou S."/>
            <person name="Cros-Aarteil S."/>
            <person name="Calhoun S."/>
            <person name="Haridas S."/>
            <person name="Kuo A."/>
            <person name="Mondo S."/>
            <person name="Pangilinan J."/>
            <person name="Riley R."/>
            <person name="Labutti K."/>
            <person name="Andreopoulos B."/>
            <person name="Lipzen A."/>
            <person name="Chen C."/>
            <person name="Yanf M."/>
            <person name="Daum C."/>
            <person name="Ng V."/>
            <person name="Clum A."/>
            <person name="Ohm R."/>
            <person name="Martin F."/>
            <person name="Silar P."/>
            <person name="Natvig D."/>
            <person name="Lalanne C."/>
            <person name="Gautier V."/>
            <person name="Ament-Velasquez S.L."/>
            <person name="Kruys A."/>
            <person name="Hutchinson M.I."/>
            <person name="Powell A.J."/>
            <person name="Barry K."/>
            <person name="Miller A.N."/>
            <person name="Grigoriev I.V."/>
            <person name="Debuchy R."/>
            <person name="Gladieux P."/>
            <person name="Thoren M.H."/>
            <person name="Johannesson H."/>
        </authorList>
    </citation>
    <scope>NUCLEOTIDE SEQUENCE</scope>
    <source>
        <strain evidence="2">CBS 123565</strain>
    </source>
</reference>
<dbReference type="AlphaFoldDB" id="A0AAN6ZBJ5"/>
<proteinExistence type="predicted"/>
<name>A0AAN6ZBJ5_9PEZI</name>
<evidence type="ECO:0000313" key="3">
    <source>
        <dbReference type="Proteomes" id="UP001304895"/>
    </source>
</evidence>
<sequence length="154" mass="17038">MVGLMGRWHGDAGGGPCRCLRVLDANGGRDAQSDKHHKFDTRTTPPRFVQSVHRTLESVVYNEGVRSRSDLLPGTKPVFDTPALPMPDKHQPLYPGSWAVSRPWRRTRRSCEPASMSTVGVDRLPNKSTMRPSIKSRGIVPGGPNPWSPTCLEQ</sequence>
<organism evidence="2 3">
    <name type="scientific">Trichocladium antarcticum</name>
    <dbReference type="NCBI Taxonomy" id="1450529"/>
    <lineage>
        <taxon>Eukaryota</taxon>
        <taxon>Fungi</taxon>
        <taxon>Dikarya</taxon>
        <taxon>Ascomycota</taxon>
        <taxon>Pezizomycotina</taxon>
        <taxon>Sordariomycetes</taxon>
        <taxon>Sordariomycetidae</taxon>
        <taxon>Sordariales</taxon>
        <taxon>Chaetomiaceae</taxon>
        <taxon>Trichocladium</taxon>
    </lineage>
</organism>